<keyword evidence="2" id="KW-0812">Transmembrane</keyword>
<name>A0A087MH49_9GAMM</name>
<evidence type="ECO:0000256" key="4">
    <source>
        <dbReference type="ARBA" id="ARBA00023136"/>
    </source>
</evidence>
<dbReference type="STRING" id="1121014.N788_04755"/>
<dbReference type="PATRIC" id="fig|1121014.3.peg.1839"/>
<dbReference type="GO" id="GO:0012505">
    <property type="term" value="C:endomembrane system"/>
    <property type="evidence" value="ECO:0007669"/>
    <property type="project" value="UniProtKB-SubCell"/>
</dbReference>
<dbReference type="Pfam" id="PF06803">
    <property type="entry name" value="DUF1232"/>
    <property type="match status" value="1"/>
</dbReference>
<feature type="domain" description="DUF1232" evidence="5">
    <location>
        <begin position="85"/>
        <end position="115"/>
    </location>
</feature>
<evidence type="ECO:0000256" key="2">
    <source>
        <dbReference type="ARBA" id="ARBA00022692"/>
    </source>
</evidence>
<evidence type="ECO:0000259" key="5">
    <source>
        <dbReference type="Pfam" id="PF06803"/>
    </source>
</evidence>
<accession>A0A087MH49</accession>
<dbReference type="OrthoDB" id="9813247at2"/>
<evidence type="ECO:0000313" key="7">
    <source>
        <dbReference type="Proteomes" id="UP000029085"/>
    </source>
</evidence>
<gene>
    <name evidence="6" type="ORF">N788_04755</name>
</gene>
<evidence type="ECO:0000256" key="3">
    <source>
        <dbReference type="ARBA" id="ARBA00022989"/>
    </source>
</evidence>
<sequence length="202" mass="22721">MPLSISFELSDRDLAHFTKAMETARASAGNKSADEIINAAAGLLKGANIADLPDFIAQRLDRLDAMIAMLRDEGWHLPEEDKQRVLSALVYFADPADVIPDSVPVLGYFDDAIAIEMCVKDLKHELDAYDEFCEFRQGEAERRGIDPAKAGRADWLEARRDELVDRMHRRRNRELGGGYGDSSGYARRGYTQAYRPGMLRVR</sequence>
<dbReference type="Proteomes" id="UP000029085">
    <property type="component" value="Unassembled WGS sequence"/>
</dbReference>
<organism evidence="6 7">
    <name type="scientific">Arenimonas donghaensis DSM 18148 = HO3-R19</name>
    <dbReference type="NCBI Taxonomy" id="1121014"/>
    <lineage>
        <taxon>Bacteria</taxon>
        <taxon>Pseudomonadati</taxon>
        <taxon>Pseudomonadota</taxon>
        <taxon>Gammaproteobacteria</taxon>
        <taxon>Lysobacterales</taxon>
        <taxon>Lysobacteraceae</taxon>
        <taxon>Arenimonas</taxon>
    </lineage>
</organism>
<dbReference type="EMBL" id="AVCJ01000023">
    <property type="protein sequence ID" value="KFL36202.1"/>
    <property type="molecule type" value="Genomic_DNA"/>
</dbReference>
<keyword evidence="4" id="KW-0472">Membrane</keyword>
<comment type="subcellular location">
    <subcellularLocation>
        <location evidence="1">Endomembrane system</location>
        <topology evidence="1">Multi-pass membrane protein</topology>
    </subcellularLocation>
</comment>
<comment type="caution">
    <text evidence="6">The sequence shown here is derived from an EMBL/GenBank/DDBJ whole genome shotgun (WGS) entry which is preliminary data.</text>
</comment>
<reference evidence="7" key="1">
    <citation type="submission" date="2013-08" db="EMBL/GenBank/DDBJ databases">
        <title>Genome sequencing of Arenimonas donghaensis.</title>
        <authorList>
            <person name="Chen F."/>
            <person name="Wang G."/>
        </authorList>
    </citation>
    <scope>NUCLEOTIDE SEQUENCE [LARGE SCALE GENOMIC DNA]</scope>
    <source>
        <strain evidence="7">HO3-R19</strain>
    </source>
</reference>
<keyword evidence="7" id="KW-1185">Reference proteome</keyword>
<evidence type="ECO:0000313" key="6">
    <source>
        <dbReference type="EMBL" id="KFL36202.1"/>
    </source>
</evidence>
<evidence type="ECO:0000256" key="1">
    <source>
        <dbReference type="ARBA" id="ARBA00004127"/>
    </source>
</evidence>
<dbReference type="AlphaFoldDB" id="A0A087MH49"/>
<protein>
    <recommendedName>
        <fullName evidence="5">DUF1232 domain-containing protein</fullName>
    </recommendedName>
</protein>
<dbReference type="RefSeq" id="WP_034224175.1">
    <property type="nucleotide sequence ID" value="NZ_AVCJ01000023.1"/>
</dbReference>
<dbReference type="InterPro" id="IPR010652">
    <property type="entry name" value="DUF1232"/>
</dbReference>
<proteinExistence type="predicted"/>
<keyword evidence="3" id="KW-1133">Transmembrane helix</keyword>
<reference evidence="6 7" key="2">
    <citation type="journal article" date="2015" name="Stand. Genomic Sci.">
        <title>High quality draft genomic sequence of Arenimonas donghaensis DSM 18148(T).</title>
        <authorList>
            <person name="Chen F."/>
            <person name="Wang H."/>
            <person name="Cao Y."/>
            <person name="Li X."/>
            <person name="Wang G."/>
        </authorList>
    </citation>
    <scope>NUCLEOTIDE SEQUENCE [LARGE SCALE GENOMIC DNA]</scope>
    <source>
        <strain evidence="6 7">HO3-R19</strain>
    </source>
</reference>